<evidence type="ECO:0000313" key="1">
    <source>
        <dbReference type="EMBL" id="OGE84867.1"/>
    </source>
</evidence>
<organism evidence="1 2">
    <name type="scientific">Candidatus Doudnabacteria bacterium RIFCSPHIGHO2_02_FULL_46_11</name>
    <dbReference type="NCBI Taxonomy" id="1817832"/>
    <lineage>
        <taxon>Bacteria</taxon>
        <taxon>Candidatus Doudnaibacteriota</taxon>
    </lineage>
</organism>
<dbReference type="EMBL" id="MFES01000032">
    <property type="protein sequence ID" value="OGE84867.1"/>
    <property type="molecule type" value="Genomic_DNA"/>
</dbReference>
<gene>
    <name evidence="1" type="ORF">A3J48_01980</name>
</gene>
<name>A0A1F5P4G2_9BACT</name>
<dbReference type="Proteomes" id="UP000176786">
    <property type="component" value="Unassembled WGS sequence"/>
</dbReference>
<accession>A0A1F5P4G2</accession>
<evidence type="ECO:0000313" key="2">
    <source>
        <dbReference type="Proteomes" id="UP000176786"/>
    </source>
</evidence>
<proteinExistence type="predicted"/>
<sequence>MRHATIVRDTVPPLKPEYWHKAYGADGLYDRYSREICHYAGNGLAKPVPARVSQAVLLVLQAAELSWTTDTLDEKVSGLISGDEQALSELNGDLHTIGFYAAHSGGSHSVEIGQFE</sequence>
<protein>
    <submittedName>
        <fullName evidence="1">Uncharacterized protein</fullName>
    </submittedName>
</protein>
<comment type="caution">
    <text evidence="1">The sequence shown here is derived from an EMBL/GenBank/DDBJ whole genome shotgun (WGS) entry which is preliminary data.</text>
</comment>
<dbReference type="AlphaFoldDB" id="A0A1F5P4G2"/>
<reference evidence="1 2" key="1">
    <citation type="journal article" date="2016" name="Nat. Commun.">
        <title>Thousands of microbial genomes shed light on interconnected biogeochemical processes in an aquifer system.</title>
        <authorList>
            <person name="Anantharaman K."/>
            <person name="Brown C.T."/>
            <person name="Hug L.A."/>
            <person name="Sharon I."/>
            <person name="Castelle C.J."/>
            <person name="Probst A.J."/>
            <person name="Thomas B.C."/>
            <person name="Singh A."/>
            <person name="Wilkins M.J."/>
            <person name="Karaoz U."/>
            <person name="Brodie E.L."/>
            <person name="Williams K.H."/>
            <person name="Hubbard S.S."/>
            <person name="Banfield J.F."/>
        </authorList>
    </citation>
    <scope>NUCLEOTIDE SEQUENCE [LARGE SCALE GENOMIC DNA]</scope>
</reference>